<feature type="region of interest" description="Disordered" evidence="1">
    <location>
        <begin position="1"/>
        <end position="27"/>
    </location>
</feature>
<evidence type="ECO:0000256" key="1">
    <source>
        <dbReference type="SAM" id="MobiDB-lite"/>
    </source>
</evidence>
<dbReference type="AlphaFoldDB" id="A0A1Y2INY8"/>
<keyword evidence="3" id="KW-1185">Reference proteome</keyword>
<proteinExistence type="predicted"/>
<accession>A0A1Y2INY8</accession>
<organism evidence="2 3">
    <name type="scientific">Trametes coccinea (strain BRFM310)</name>
    <name type="common">Pycnoporus coccineus</name>
    <dbReference type="NCBI Taxonomy" id="1353009"/>
    <lineage>
        <taxon>Eukaryota</taxon>
        <taxon>Fungi</taxon>
        <taxon>Dikarya</taxon>
        <taxon>Basidiomycota</taxon>
        <taxon>Agaricomycotina</taxon>
        <taxon>Agaricomycetes</taxon>
        <taxon>Polyporales</taxon>
        <taxon>Polyporaceae</taxon>
        <taxon>Trametes</taxon>
    </lineage>
</organism>
<dbReference type="Proteomes" id="UP000193067">
    <property type="component" value="Unassembled WGS sequence"/>
</dbReference>
<protein>
    <submittedName>
        <fullName evidence="2">Uncharacterized protein</fullName>
    </submittedName>
</protein>
<reference evidence="2 3" key="1">
    <citation type="journal article" date="2015" name="Biotechnol. Biofuels">
        <title>Enhanced degradation of softwood versus hardwood by the white-rot fungus Pycnoporus coccineus.</title>
        <authorList>
            <person name="Couturier M."/>
            <person name="Navarro D."/>
            <person name="Chevret D."/>
            <person name="Henrissat B."/>
            <person name="Piumi F."/>
            <person name="Ruiz-Duenas F.J."/>
            <person name="Martinez A.T."/>
            <person name="Grigoriev I.V."/>
            <person name="Riley R."/>
            <person name="Lipzen A."/>
            <person name="Berrin J.G."/>
            <person name="Master E.R."/>
            <person name="Rosso M.N."/>
        </authorList>
    </citation>
    <scope>NUCLEOTIDE SEQUENCE [LARGE SCALE GENOMIC DNA]</scope>
    <source>
        <strain evidence="2 3">BRFM310</strain>
    </source>
</reference>
<evidence type="ECO:0000313" key="2">
    <source>
        <dbReference type="EMBL" id="OSD02829.1"/>
    </source>
</evidence>
<gene>
    <name evidence="2" type="ORF">PYCCODRAFT_309962</name>
</gene>
<dbReference type="EMBL" id="KZ084103">
    <property type="protein sequence ID" value="OSD02829.1"/>
    <property type="molecule type" value="Genomic_DNA"/>
</dbReference>
<name>A0A1Y2INY8_TRAC3</name>
<evidence type="ECO:0000313" key="3">
    <source>
        <dbReference type="Proteomes" id="UP000193067"/>
    </source>
</evidence>
<sequence length="180" mass="19007">MDGRGGRYGGALRTEGSRDEGRLARKRDGRVLRAMNSKAKDGRDGQCSFLPPPFVVHSMSLPRGVQVTVSQCLSGPPPLPSLDAAPCPQSRPGHPGCTSRGSLDVVDGCAGNGHPLLRVSPRLGRSGTRASGVSSCIPAARLLPRSAQLWVPLFHLQSLYRGGSSAMTHTELCNCLIAKQ</sequence>